<dbReference type="Proteomes" id="UP000317421">
    <property type="component" value="Unassembled WGS sequence"/>
</dbReference>
<protein>
    <submittedName>
        <fullName evidence="1">Uncharacterized protein</fullName>
    </submittedName>
</protein>
<dbReference type="RefSeq" id="WP_146446441.1">
    <property type="nucleotide sequence ID" value="NZ_SJPR01000007.1"/>
</dbReference>
<dbReference type="AlphaFoldDB" id="A0A5C6A3T9"/>
<reference evidence="1 2" key="1">
    <citation type="submission" date="2019-02" db="EMBL/GenBank/DDBJ databases">
        <title>Deep-cultivation of Planctomycetes and their phenomic and genomic characterization uncovers novel biology.</title>
        <authorList>
            <person name="Wiegand S."/>
            <person name="Jogler M."/>
            <person name="Boedeker C."/>
            <person name="Pinto D."/>
            <person name="Vollmers J."/>
            <person name="Rivas-Marin E."/>
            <person name="Kohn T."/>
            <person name="Peeters S.H."/>
            <person name="Heuer A."/>
            <person name="Rast P."/>
            <person name="Oberbeckmann S."/>
            <person name="Bunk B."/>
            <person name="Jeske O."/>
            <person name="Meyerdierks A."/>
            <person name="Storesund J.E."/>
            <person name="Kallscheuer N."/>
            <person name="Luecker S."/>
            <person name="Lage O.M."/>
            <person name="Pohl T."/>
            <person name="Merkel B.J."/>
            <person name="Hornburger P."/>
            <person name="Mueller R.-W."/>
            <person name="Bruemmer F."/>
            <person name="Labrenz M."/>
            <person name="Spormann A.M."/>
            <person name="Op Den Camp H."/>
            <person name="Overmann J."/>
            <person name="Amann R."/>
            <person name="Jetten M.S.M."/>
            <person name="Mascher T."/>
            <person name="Medema M.H."/>
            <person name="Devos D.P."/>
            <person name="Kaster A.-K."/>
            <person name="Ovreas L."/>
            <person name="Rohde M."/>
            <person name="Galperin M.Y."/>
            <person name="Jogler C."/>
        </authorList>
    </citation>
    <scope>NUCLEOTIDE SEQUENCE [LARGE SCALE GENOMIC DNA]</scope>
    <source>
        <strain evidence="1 2">Pla108</strain>
    </source>
</reference>
<evidence type="ECO:0000313" key="1">
    <source>
        <dbReference type="EMBL" id="TWT94035.1"/>
    </source>
</evidence>
<gene>
    <name evidence="1" type="ORF">Pla108_37460</name>
</gene>
<evidence type="ECO:0000313" key="2">
    <source>
        <dbReference type="Proteomes" id="UP000317421"/>
    </source>
</evidence>
<organism evidence="1 2">
    <name type="scientific">Botrimarina colliarenosi</name>
    <dbReference type="NCBI Taxonomy" id="2528001"/>
    <lineage>
        <taxon>Bacteria</taxon>
        <taxon>Pseudomonadati</taxon>
        <taxon>Planctomycetota</taxon>
        <taxon>Planctomycetia</taxon>
        <taxon>Pirellulales</taxon>
        <taxon>Lacipirellulaceae</taxon>
        <taxon>Botrimarina</taxon>
    </lineage>
</organism>
<proteinExistence type="predicted"/>
<name>A0A5C6A3T9_9BACT</name>
<dbReference type="EMBL" id="SJPR01000007">
    <property type="protein sequence ID" value="TWT94035.1"/>
    <property type="molecule type" value="Genomic_DNA"/>
</dbReference>
<sequence length="86" mass="9729">MPNLDCFEALECGLQEIGLYEDASWLRQTRTDAYTTSSEMLGELGAMVRRIHKVIPDNATDNLTGIFSDCELAVRLVWPEYNLTES</sequence>
<keyword evidence="2" id="KW-1185">Reference proteome</keyword>
<comment type="caution">
    <text evidence="1">The sequence shown here is derived from an EMBL/GenBank/DDBJ whole genome shotgun (WGS) entry which is preliminary data.</text>
</comment>
<accession>A0A5C6A3T9</accession>